<organism evidence="3 4">
    <name type="scientific">Mitsuokella multacida</name>
    <dbReference type="NCBI Taxonomy" id="52226"/>
    <lineage>
        <taxon>Bacteria</taxon>
        <taxon>Bacillati</taxon>
        <taxon>Bacillota</taxon>
        <taxon>Negativicutes</taxon>
        <taxon>Selenomonadales</taxon>
        <taxon>Selenomonadaceae</taxon>
        <taxon>Mitsuokella</taxon>
    </lineage>
</organism>
<evidence type="ECO:0000259" key="2">
    <source>
        <dbReference type="Pfam" id="PF03787"/>
    </source>
</evidence>
<feature type="domain" description="CRISPR type III-associated protein" evidence="2">
    <location>
        <begin position="20"/>
        <end position="205"/>
    </location>
</feature>
<evidence type="ECO:0000313" key="3">
    <source>
        <dbReference type="EMBL" id="RHF53570.1"/>
    </source>
</evidence>
<dbReference type="AlphaFoldDB" id="A0A414P059"/>
<evidence type="ECO:0000256" key="1">
    <source>
        <dbReference type="ARBA" id="ARBA00023118"/>
    </source>
</evidence>
<dbReference type="Proteomes" id="UP000283442">
    <property type="component" value="Unassembled WGS sequence"/>
</dbReference>
<dbReference type="PANTHER" id="PTHR35579">
    <property type="entry name" value="CRISPR SYSTEM CMS ENDORIBONUCLEASE CSM3"/>
    <property type="match status" value="1"/>
</dbReference>
<dbReference type="InterPro" id="IPR005537">
    <property type="entry name" value="RAMP_III_fam"/>
</dbReference>
<dbReference type="Pfam" id="PF03787">
    <property type="entry name" value="RAMPs"/>
    <property type="match status" value="1"/>
</dbReference>
<dbReference type="EMBL" id="QRHE01000001">
    <property type="protein sequence ID" value="RHF53570.1"/>
    <property type="molecule type" value="Genomic_DNA"/>
</dbReference>
<sequence length="234" mass="25841">MKDQNVANAARRDETATVHIKALSPLHLGSGQADVNVDAEVIHDDVGLPYFPAKRFKGLLYESALEVAEMSELSGLKLLDKAEIDALFQRGCTGEAQLIVPNLYLEDQAAMHESWAYLEDAFPALFQPSDVLESYTSLRYQTKINRETGTAADTSLHNMRVVDAGLCFRGEIEIIDGNRRAWEILVLALRNLSEAGLKRTRGFGHIACTMERDGKDILSPILKDVLAQAEGGRQ</sequence>
<accession>A0A414P059</accession>
<protein>
    <submittedName>
        <fullName evidence="3">CRISPR-associated protein</fullName>
    </submittedName>
</protein>
<dbReference type="CDD" id="cd09726">
    <property type="entry name" value="RAMP_I_III"/>
    <property type="match status" value="1"/>
</dbReference>
<keyword evidence="1" id="KW-0051">Antiviral defense</keyword>
<dbReference type="PANTHER" id="PTHR35579:SF3">
    <property type="entry name" value="CRISPR SYSTEM CMS ENDORIBONUCLEASE CSM3"/>
    <property type="match status" value="1"/>
</dbReference>
<dbReference type="GO" id="GO:0051607">
    <property type="term" value="P:defense response to virus"/>
    <property type="evidence" value="ECO:0007669"/>
    <property type="project" value="UniProtKB-KW"/>
</dbReference>
<evidence type="ECO:0000313" key="4">
    <source>
        <dbReference type="Proteomes" id="UP000283442"/>
    </source>
</evidence>
<dbReference type="OrthoDB" id="163151at2"/>
<name>A0A414P059_9FIRM</name>
<dbReference type="RefSeq" id="WP_118174696.1">
    <property type="nucleotide sequence ID" value="NZ_JAQEAO010000028.1"/>
</dbReference>
<gene>
    <name evidence="3" type="ORF">DW674_01560</name>
</gene>
<reference evidence="3 4" key="1">
    <citation type="submission" date="2018-08" db="EMBL/GenBank/DDBJ databases">
        <title>A genome reference for cultivated species of the human gut microbiota.</title>
        <authorList>
            <person name="Zou Y."/>
            <person name="Xue W."/>
            <person name="Luo G."/>
        </authorList>
    </citation>
    <scope>NUCLEOTIDE SEQUENCE [LARGE SCALE GENOMIC DNA]</scope>
    <source>
        <strain evidence="3 4">AM25-21AC</strain>
    </source>
</reference>
<comment type="caution">
    <text evidence="3">The sequence shown here is derived from an EMBL/GenBank/DDBJ whole genome shotgun (WGS) entry which is preliminary data.</text>
</comment>
<dbReference type="InterPro" id="IPR052216">
    <property type="entry name" value="CRISPR_Csm3_endoribonuclease"/>
</dbReference>
<proteinExistence type="predicted"/>